<sequence>MSLDKIHVRGTDAPVEGYRTEVQFEFEDPAEEEGEDERRRRRAAARAMLLRSYRLSREETMREKMKRSLSRLKSAAVNSFMSRCSLSSSSSSARPLHPLLSLPSPQSASSKFDPFSKGS</sequence>
<feature type="region of interest" description="Disordered" evidence="1">
    <location>
        <begin position="84"/>
        <end position="119"/>
    </location>
</feature>
<name>A0A8T2Q2K3_CERRI</name>
<dbReference type="Proteomes" id="UP000825935">
    <property type="component" value="Chromosome 38"/>
</dbReference>
<protein>
    <submittedName>
        <fullName evidence="2">Uncharacterized protein</fullName>
    </submittedName>
</protein>
<gene>
    <name evidence="2" type="ORF">KP509_38G011100</name>
</gene>
<evidence type="ECO:0000313" key="2">
    <source>
        <dbReference type="EMBL" id="KAH7277843.1"/>
    </source>
</evidence>
<feature type="compositionally biased region" description="Low complexity" evidence="1">
    <location>
        <begin position="84"/>
        <end position="110"/>
    </location>
</feature>
<organism evidence="2 3">
    <name type="scientific">Ceratopteris richardii</name>
    <name type="common">Triangle waterfern</name>
    <dbReference type="NCBI Taxonomy" id="49495"/>
    <lineage>
        <taxon>Eukaryota</taxon>
        <taxon>Viridiplantae</taxon>
        <taxon>Streptophyta</taxon>
        <taxon>Embryophyta</taxon>
        <taxon>Tracheophyta</taxon>
        <taxon>Polypodiopsida</taxon>
        <taxon>Polypodiidae</taxon>
        <taxon>Polypodiales</taxon>
        <taxon>Pteridineae</taxon>
        <taxon>Pteridaceae</taxon>
        <taxon>Parkerioideae</taxon>
        <taxon>Ceratopteris</taxon>
    </lineage>
</organism>
<dbReference type="AlphaFoldDB" id="A0A8T2Q2K3"/>
<reference evidence="2" key="1">
    <citation type="submission" date="2021-08" db="EMBL/GenBank/DDBJ databases">
        <title>WGS assembly of Ceratopteris richardii.</title>
        <authorList>
            <person name="Marchant D.B."/>
            <person name="Chen G."/>
            <person name="Jenkins J."/>
            <person name="Shu S."/>
            <person name="Leebens-Mack J."/>
            <person name="Grimwood J."/>
            <person name="Schmutz J."/>
            <person name="Soltis P."/>
            <person name="Soltis D."/>
            <person name="Chen Z.-H."/>
        </authorList>
    </citation>
    <scope>NUCLEOTIDE SEQUENCE</scope>
    <source>
        <strain evidence="2">Whitten #5841</strain>
        <tissue evidence="2">Leaf</tissue>
    </source>
</reference>
<accession>A0A8T2Q2K3</accession>
<keyword evidence="3" id="KW-1185">Reference proteome</keyword>
<proteinExistence type="predicted"/>
<dbReference type="EMBL" id="CM035443">
    <property type="protein sequence ID" value="KAH7277843.1"/>
    <property type="molecule type" value="Genomic_DNA"/>
</dbReference>
<comment type="caution">
    <text evidence="2">The sequence shown here is derived from an EMBL/GenBank/DDBJ whole genome shotgun (WGS) entry which is preliminary data.</text>
</comment>
<evidence type="ECO:0000313" key="3">
    <source>
        <dbReference type="Proteomes" id="UP000825935"/>
    </source>
</evidence>
<evidence type="ECO:0000256" key="1">
    <source>
        <dbReference type="SAM" id="MobiDB-lite"/>
    </source>
</evidence>